<sequence>MKLLIPFLVMFSLLGCEDKFDSRITEDLRWLLDADPKEDFEKSISSGDLRFVGVIGMFSTVPYFDEKCVTEDKVRFIQISDMVNSYEQEKLQAIAPVYASNFNLYMLKHWNEHGIKRCDS</sequence>
<evidence type="ECO:0000313" key="2">
    <source>
        <dbReference type="Proteomes" id="UP001461163"/>
    </source>
</evidence>
<accession>A0ABU9SPL2</accession>
<reference evidence="1 2" key="1">
    <citation type="submission" date="2024-03" db="EMBL/GenBank/DDBJ databases">
        <title>Community enrichment and isolation of bacterial strains for fucoidan degradation.</title>
        <authorList>
            <person name="Sichert A."/>
        </authorList>
    </citation>
    <scope>NUCLEOTIDE SEQUENCE [LARGE SCALE GENOMIC DNA]</scope>
    <source>
        <strain evidence="1 2">AS12</strain>
    </source>
</reference>
<proteinExistence type="predicted"/>
<gene>
    <name evidence="1" type="ORF">WNY77_00310</name>
</gene>
<evidence type="ECO:0000313" key="1">
    <source>
        <dbReference type="EMBL" id="MEM5495827.1"/>
    </source>
</evidence>
<evidence type="ECO:0008006" key="3">
    <source>
        <dbReference type="Google" id="ProtNLM"/>
    </source>
</evidence>
<name>A0ABU9SPL2_9ALTE</name>
<organism evidence="1 2">
    <name type="scientific">Paraglaciecola mesophila</name>
    <dbReference type="NCBI Taxonomy" id="197222"/>
    <lineage>
        <taxon>Bacteria</taxon>
        <taxon>Pseudomonadati</taxon>
        <taxon>Pseudomonadota</taxon>
        <taxon>Gammaproteobacteria</taxon>
        <taxon>Alteromonadales</taxon>
        <taxon>Alteromonadaceae</taxon>
        <taxon>Paraglaciecola</taxon>
    </lineage>
</organism>
<dbReference type="Proteomes" id="UP001461163">
    <property type="component" value="Unassembled WGS sequence"/>
</dbReference>
<protein>
    <recommendedName>
        <fullName evidence="3">Lipoprotein</fullName>
    </recommendedName>
</protein>
<dbReference type="RefSeq" id="WP_033186695.1">
    <property type="nucleotide sequence ID" value="NZ_JBBMQS010000001.1"/>
</dbReference>
<keyword evidence="2" id="KW-1185">Reference proteome</keyword>
<dbReference type="PROSITE" id="PS51257">
    <property type="entry name" value="PROKAR_LIPOPROTEIN"/>
    <property type="match status" value="1"/>
</dbReference>
<comment type="caution">
    <text evidence="1">The sequence shown here is derived from an EMBL/GenBank/DDBJ whole genome shotgun (WGS) entry which is preliminary data.</text>
</comment>
<dbReference type="EMBL" id="JBBMQS010000001">
    <property type="protein sequence ID" value="MEM5495827.1"/>
    <property type="molecule type" value="Genomic_DNA"/>
</dbReference>